<organism evidence="1 2">
    <name type="scientific">Euplotes crassus</name>
    <dbReference type="NCBI Taxonomy" id="5936"/>
    <lineage>
        <taxon>Eukaryota</taxon>
        <taxon>Sar</taxon>
        <taxon>Alveolata</taxon>
        <taxon>Ciliophora</taxon>
        <taxon>Intramacronucleata</taxon>
        <taxon>Spirotrichea</taxon>
        <taxon>Hypotrichia</taxon>
        <taxon>Euplotida</taxon>
        <taxon>Euplotidae</taxon>
        <taxon>Moneuplotes</taxon>
    </lineage>
</organism>
<name>A0AAD2D8B2_EUPCR</name>
<dbReference type="EMBL" id="CAMPGE010025453">
    <property type="protein sequence ID" value="CAI2383210.1"/>
    <property type="molecule type" value="Genomic_DNA"/>
</dbReference>
<evidence type="ECO:0000313" key="1">
    <source>
        <dbReference type="EMBL" id="CAI2383210.1"/>
    </source>
</evidence>
<sequence length="188" mass="22351">MEVVLNMGIFRNIDLISQGYYEVQIQIYTEQDWIFEEIKEQQTIKTYARYVNKDPKTCQNYHENSENPHQYTTESFCIGYERENAYKTINMLEFQHKIFLPMDYYKQDDLKVPIYCRAKLFHIPIELFKTSNSSKPSFIEVDQKEFKIGNALIGAYKYLQLEFQAPYACALETSIHCCILKLELTSKQ</sequence>
<keyword evidence="2" id="KW-1185">Reference proteome</keyword>
<proteinExistence type="predicted"/>
<dbReference type="AlphaFoldDB" id="A0AAD2D8B2"/>
<gene>
    <name evidence="1" type="ORF">ECRASSUSDP1_LOCUS24704</name>
</gene>
<accession>A0AAD2D8B2</accession>
<protein>
    <submittedName>
        <fullName evidence="1">Uncharacterized protein</fullName>
    </submittedName>
</protein>
<dbReference type="Proteomes" id="UP001295684">
    <property type="component" value="Unassembled WGS sequence"/>
</dbReference>
<reference evidence="1" key="1">
    <citation type="submission" date="2023-07" db="EMBL/GenBank/DDBJ databases">
        <authorList>
            <consortium name="AG Swart"/>
            <person name="Singh M."/>
            <person name="Singh A."/>
            <person name="Seah K."/>
            <person name="Emmerich C."/>
        </authorList>
    </citation>
    <scope>NUCLEOTIDE SEQUENCE</scope>
    <source>
        <strain evidence="1">DP1</strain>
    </source>
</reference>
<comment type="caution">
    <text evidence="1">The sequence shown here is derived from an EMBL/GenBank/DDBJ whole genome shotgun (WGS) entry which is preliminary data.</text>
</comment>
<evidence type="ECO:0000313" key="2">
    <source>
        <dbReference type="Proteomes" id="UP001295684"/>
    </source>
</evidence>